<dbReference type="KEGG" id="pdh:B9T62_22730"/>
<gene>
    <name evidence="1" type="ORF">B9T62_22730</name>
</gene>
<dbReference type="EMBL" id="CP021780">
    <property type="protein sequence ID" value="ASA23371.1"/>
    <property type="molecule type" value="Genomic_DNA"/>
</dbReference>
<organism evidence="1 2">
    <name type="scientific">Paenibacillus donghaensis</name>
    <dbReference type="NCBI Taxonomy" id="414771"/>
    <lineage>
        <taxon>Bacteria</taxon>
        <taxon>Bacillati</taxon>
        <taxon>Bacillota</taxon>
        <taxon>Bacilli</taxon>
        <taxon>Bacillales</taxon>
        <taxon>Paenibacillaceae</taxon>
        <taxon>Paenibacillus</taxon>
    </lineage>
</organism>
<protein>
    <submittedName>
        <fullName evidence="1">ATPase</fullName>
    </submittedName>
</protein>
<dbReference type="RefSeq" id="WP_087917364.1">
    <property type="nucleotide sequence ID" value="NZ_CP021780.1"/>
</dbReference>
<proteinExistence type="predicted"/>
<dbReference type="NCBIfam" id="NF041925">
    <property type="entry name" value="QatC"/>
    <property type="match status" value="1"/>
</dbReference>
<dbReference type="InterPro" id="IPR018317">
    <property type="entry name" value="QueC"/>
</dbReference>
<keyword evidence="2" id="KW-1185">Reference proteome</keyword>
<accession>A0A2Z2KS49</accession>
<dbReference type="Gene3D" id="3.40.50.620">
    <property type="entry name" value="HUPs"/>
    <property type="match status" value="1"/>
</dbReference>
<evidence type="ECO:0000313" key="1">
    <source>
        <dbReference type="EMBL" id="ASA23371.1"/>
    </source>
</evidence>
<evidence type="ECO:0000313" key="2">
    <source>
        <dbReference type="Proteomes" id="UP000249890"/>
    </source>
</evidence>
<dbReference type="InterPro" id="IPR049676">
    <property type="entry name" value="QatC"/>
</dbReference>
<name>A0A2Z2KS49_9BACL</name>
<dbReference type="InterPro" id="IPR014729">
    <property type="entry name" value="Rossmann-like_a/b/a_fold"/>
</dbReference>
<reference evidence="1 2" key="1">
    <citation type="submission" date="2017-06" db="EMBL/GenBank/DDBJ databases">
        <title>Complete genome sequence of Paenibacillus donghaensis KCTC 13049T isolated from East Sea sediment, South Korea.</title>
        <authorList>
            <person name="Jung B.K."/>
            <person name="Hong S.-J."/>
            <person name="Shin J.-H."/>
        </authorList>
    </citation>
    <scope>NUCLEOTIDE SEQUENCE [LARGE SCALE GENOMIC DNA]</scope>
    <source>
        <strain evidence="1 2">KCTC 13049</strain>
    </source>
</reference>
<dbReference type="Pfam" id="PF06508">
    <property type="entry name" value="QueC"/>
    <property type="match status" value="1"/>
</dbReference>
<sequence>MNIVCKLSEADDFVIDSHFIEYNVNNSGQYTYTFWSKESIKKLINLPNFISNIGLDFLYISLFVFGADRISDRNSTYDSWTRVYNLYIPVLELDKWNNNKELLEQMLNYLSGDKWNIIFRSREYTQMEIRAREKYKKRSVEKELDVKKICMFSGGLDSFIGAIDALEECCDNVLFVSHYGGGKGVKEYQDLLKAKLYKKYTVNEDQFFSFHAAARDGKEDTTRTRSFMFFCHAIALATSINTSIELLIPENGLISLNIPLTNSRLGSSSTRTTHPYYLDMLQTLIQKLGLSISIRNPYQFKTKGEMILECKNMNFLKRNISNTMSCSHPDHGRMLGEKEACHCGNCLPCVIRRAAILKSGFKDYTVYRDIDFKSGETAKVNFNSYMLGLNKYQEKTAFLSVQKSGPIKADIDKYAQIYIRGMEELGEVLNRIK</sequence>
<dbReference type="Proteomes" id="UP000249890">
    <property type="component" value="Chromosome"/>
</dbReference>
<dbReference type="OrthoDB" id="9789567at2"/>
<dbReference type="SUPFAM" id="SSF52402">
    <property type="entry name" value="Adenine nucleotide alpha hydrolases-like"/>
    <property type="match status" value="1"/>
</dbReference>
<dbReference type="AlphaFoldDB" id="A0A2Z2KS49"/>